<feature type="transmembrane region" description="Helical" evidence="8">
    <location>
        <begin position="12"/>
        <end position="30"/>
    </location>
</feature>
<dbReference type="STRING" id="83767.SAMN05660652_01232"/>
<keyword evidence="3" id="KW-1003">Cell membrane</keyword>
<evidence type="ECO:0000313" key="9">
    <source>
        <dbReference type="EMBL" id="SDH10385.1"/>
    </source>
</evidence>
<dbReference type="RefSeq" id="WP_091935357.1">
    <property type="nucleotide sequence ID" value="NZ_FNCY01000003.1"/>
</dbReference>
<dbReference type="PANTHER" id="PTHR20855:SF3">
    <property type="entry name" value="LD03007P"/>
    <property type="match status" value="1"/>
</dbReference>
<evidence type="ECO:0000256" key="8">
    <source>
        <dbReference type="SAM" id="Phobius"/>
    </source>
</evidence>
<feature type="transmembrane region" description="Helical" evidence="8">
    <location>
        <begin position="77"/>
        <end position="94"/>
    </location>
</feature>
<evidence type="ECO:0000256" key="3">
    <source>
        <dbReference type="ARBA" id="ARBA00022475"/>
    </source>
</evidence>
<sequence>MYYGERFNGYSHLAGAMLALLGSIVLVVLGSLTGNVWKIVSFAIYGSTLVLLYSFSTLYHSTRGRLKQIFRKLDHQSIYLLIAGTYTPFTLVSLQGSWGWSLFAAVWILAIIGIAQEFWLGKGARKLSLVIYLLMGWLAVIATVPLIEALSLSGFAWVAAGGVVYTAGVVFYLYDERFAHWHGIWHLFVIGGSALHYLAIARYVL</sequence>
<dbReference type="InterPro" id="IPR005744">
    <property type="entry name" value="Hy-lIII"/>
</dbReference>
<dbReference type="GO" id="GO:0005886">
    <property type="term" value="C:plasma membrane"/>
    <property type="evidence" value="ECO:0007669"/>
    <property type="project" value="UniProtKB-SubCell"/>
</dbReference>
<proteinExistence type="inferred from homology"/>
<feature type="transmembrane region" description="Helical" evidence="8">
    <location>
        <begin position="36"/>
        <end position="56"/>
    </location>
</feature>
<dbReference type="OrthoDB" id="9813689at2"/>
<evidence type="ECO:0000256" key="7">
    <source>
        <dbReference type="PIRSR" id="PIRSR604254-1"/>
    </source>
</evidence>
<feature type="binding site" evidence="7">
    <location>
        <position position="60"/>
    </location>
    <ligand>
        <name>Zn(2+)</name>
        <dbReference type="ChEBI" id="CHEBI:29105"/>
    </ligand>
</feature>
<gene>
    <name evidence="9" type="ORF">SAMN05660652_01232</name>
</gene>
<feature type="binding site" evidence="7">
    <location>
        <position position="182"/>
    </location>
    <ligand>
        <name>Zn(2+)</name>
        <dbReference type="ChEBI" id="CHEBI:29105"/>
    </ligand>
</feature>
<feature type="transmembrane region" description="Helical" evidence="8">
    <location>
        <begin position="185"/>
        <end position="204"/>
    </location>
</feature>
<keyword evidence="6 8" id="KW-0472">Membrane</keyword>
<dbReference type="GO" id="GO:0046872">
    <property type="term" value="F:metal ion binding"/>
    <property type="evidence" value="ECO:0007669"/>
    <property type="project" value="UniProtKB-KW"/>
</dbReference>
<protein>
    <submittedName>
        <fullName evidence="9">Hemolysin III</fullName>
    </submittedName>
</protein>
<dbReference type="InterPro" id="IPR004254">
    <property type="entry name" value="AdipoR/HlyIII-related"/>
</dbReference>
<keyword evidence="7" id="KW-0479">Metal-binding</keyword>
<feature type="transmembrane region" description="Helical" evidence="8">
    <location>
        <begin position="127"/>
        <end position="147"/>
    </location>
</feature>
<accession>A0A1G7ZP30</accession>
<keyword evidence="10" id="KW-1185">Reference proteome</keyword>
<feature type="binding site" evidence="7">
    <location>
        <position position="186"/>
    </location>
    <ligand>
        <name>Zn(2+)</name>
        <dbReference type="ChEBI" id="CHEBI:29105"/>
    </ligand>
</feature>
<keyword evidence="5 8" id="KW-1133">Transmembrane helix</keyword>
<feature type="transmembrane region" description="Helical" evidence="8">
    <location>
        <begin position="153"/>
        <end position="173"/>
    </location>
</feature>
<dbReference type="EMBL" id="FNCY01000003">
    <property type="protein sequence ID" value="SDH10385.1"/>
    <property type="molecule type" value="Genomic_DNA"/>
</dbReference>
<evidence type="ECO:0000256" key="2">
    <source>
        <dbReference type="ARBA" id="ARBA00008488"/>
    </source>
</evidence>
<feature type="transmembrane region" description="Helical" evidence="8">
    <location>
        <begin position="100"/>
        <end position="120"/>
    </location>
</feature>
<evidence type="ECO:0000256" key="6">
    <source>
        <dbReference type="ARBA" id="ARBA00023136"/>
    </source>
</evidence>
<keyword evidence="4 8" id="KW-0812">Transmembrane</keyword>
<comment type="similarity">
    <text evidence="2">Belongs to the UPF0073 (Hly-III) family.</text>
</comment>
<comment type="subcellular location">
    <subcellularLocation>
        <location evidence="1">Cell membrane</location>
        <topology evidence="1">Multi-pass membrane protein</topology>
    </subcellularLocation>
</comment>
<evidence type="ECO:0000313" key="10">
    <source>
        <dbReference type="Proteomes" id="UP000198607"/>
    </source>
</evidence>
<dbReference type="Proteomes" id="UP000198607">
    <property type="component" value="Unassembled WGS sequence"/>
</dbReference>
<dbReference type="AlphaFoldDB" id="A0A1G7ZP30"/>
<dbReference type="NCBIfam" id="TIGR01065">
    <property type="entry name" value="hlyIII"/>
    <property type="match status" value="1"/>
</dbReference>
<dbReference type="Pfam" id="PF03006">
    <property type="entry name" value="HlyIII"/>
    <property type="match status" value="1"/>
</dbReference>
<organism evidence="9 10">
    <name type="scientific">Propionivibrio dicarboxylicus</name>
    <dbReference type="NCBI Taxonomy" id="83767"/>
    <lineage>
        <taxon>Bacteria</taxon>
        <taxon>Pseudomonadati</taxon>
        <taxon>Pseudomonadota</taxon>
        <taxon>Betaproteobacteria</taxon>
        <taxon>Rhodocyclales</taxon>
        <taxon>Rhodocyclaceae</taxon>
        <taxon>Propionivibrio</taxon>
    </lineage>
</organism>
<keyword evidence="7" id="KW-0862">Zinc</keyword>
<dbReference type="GO" id="GO:0140911">
    <property type="term" value="F:pore-forming activity"/>
    <property type="evidence" value="ECO:0007669"/>
    <property type="project" value="InterPro"/>
</dbReference>
<evidence type="ECO:0000256" key="4">
    <source>
        <dbReference type="ARBA" id="ARBA00022692"/>
    </source>
</evidence>
<reference evidence="9 10" key="1">
    <citation type="submission" date="2016-10" db="EMBL/GenBank/DDBJ databases">
        <authorList>
            <person name="de Groot N.N."/>
        </authorList>
    </citation>
    <scope>NUCLEOTIDE SEQUENCE [LARGE SCALE GENOMIC DNA]</scope>
    <source>
        <strain evidence="9 10">DSM 5885</strain>
    </source>
</reference>
<name>A0A1G7ZP30_9RHOO</name>
<dbReference type="PANTHER" id="PTHR20855">
    <property type="entry name" value="ADIPOR/PROGESTIN RECEPTOR-RELATED"/>
    <property type="match status" value="1"/>
</dbReference>
<evidence type="ECO:0000256" key="5">
    <source>
        <dbReference type="ARBA" id="ARBA00022989"/>
    </source>
</evidence>
<evidence type="ECO:0000256" key="1">
    <source>
        <dbReference type="ARBA" id="ARBA00004651"/>
    </source>
</evidence>